<protein>
    <submittedName>
        <fullName evidence="1">Uncharacterized protein</fullName>
    </submittedName>
</protein>
<dbReference type="AlphaFoldDB" id="C1D7B4"/>
<dbReference type="RefSeq" id="WP_012696840.1">
    <property type="nucleotide sequence ID" value="NC_012559.1"/>
</dbReference>
<dbReference type="EMBL" id="CP001154">
    <property type="protein sequence ID" value="ACO74354.1"/>
    <property type="molecule type" value="Genomic_DNA"/>
</dbReference>
<keyword evidence="2" id="KW-1185">Reference proteome</keyword>
<evidence type="ECO:0000313" key="2">
    <source>
        <dbReference type="Proteomes" id="UP000002010"/>
    </source>
</evidence>
<name>C1D7B4_LARHH</name>
<dbReference type="Proteomes" id="UP000002010">
    <property type="component" value="Chromosome"/>
</dbReference>
<reference evidence="1 2" key="1">
    <citation type="journal article" date="2009" name="PLoS Genet.">
        <title>The complete genome and proteome of Laribacter hongkongensis reveal potential mechanisms for adaptations to different temperatures and habitats.</title>
        <authorList>
            <person name="Woo P.C."/>
            <person name="Lau S.K."/>
            <person name="Tse H."/>
            <person name="Teng J.L."/>
            <person name="Curreem S.O."/>
            <person name="Tsang A.K."/>
            <person name="Fan R.Y."/>
            <person name="Wong G.K."/>
            <person name="Huang Y."/>
            <person name="Loman N.J."/>
            <person name="Snyder L.A."/>
            <person name="Cai J.J."/>
            <person name="Huang J.D."/>
            <person name="Mak W."/>
            <person name="Pallen M.J."/>
            <person name="Lok S."/>
            <person name="Yuen K.Y."/>
        </authorList>
    </citation>
    <scope>NUCLEOTIDE SEQUENCE [LARGE SCALE GENOMIC DNA]</scope>
    <source>
        <strain evidence="1 2">HLHK9</strain>
    </source>
</reference>
<dbReference type="KEGG" id="lhk:LHK_01364"/>
<proteinExistence type="predicted"/>
<evidence type="ECO:0000313" key="1">
    <source>
        <dbReference type="EMBL" id="ACO74354.1"/>
    </source>
</evidence>
<accession>C1D7B4</accession>
<sequence>MHLDELSKLQIKIFELEQKLDLQERINELEREIHKNIYSSIDKFLEENPNANAQSVKHVISSQLDIYTKKIKLSIQNNTSNQMKTERVVSP</sequence>
<dbReference type="HOGENOM" id="CLU_2423290_0_0_4"/>
<organism evidence="1 2">
    <name type="scientific">Laribacter hongkongensis (strain HLHK9)</name>
    <dbReference type="NCBI Taxonomy" id="557598"/>
    <lineage>
        <taxon>Bacteria</taxon>
        <taxon>Pseudomonadati</taxon>
        <taxon>Pseudomonadota</taxon>
        <taxon>Betaproteobacteria</taxon>
        <taxon>Neisseriales</taxon>
        <taxon>Aquaspirillaceae</taxon>
        <taxon>Laribacter</taxon>
    </lineage>
</organism>
<gene>
    <name evidence="1" type="ordered locus">LHK_01364</name>
</gene>